<accession>B0VJ13</accession>
<evidence type="ECO:0000313" key="1">
    <source>
        <dbReference type="EMBL" id="CAO81205.1"/>
    </source>
</evidence>
<dbReference type="OrthoDB" id="9783544at2"/>
<dbReference type="EMBL" id="CU466930">
    <property type="protein sequence ID" value="CAO81205.1"/>
    <property type="molecule type" value="Genomic_DNA"/>
</dbReference>
<sequence length="331" mass="36737">MEFSWISGRRYKNIAIVGICKNAGKTTVLNYILAKYPFPWGILSTGRDGETEDTLFKIPKPKVKIPKGCFFCTDAKTLLQHGSGISILTKTSFQSGSRELWIVKSEKYLETEITGPASVSGQIACAELLQKMGAEKVLIDGSLDRKSIVLSNAVDAIILTAGASFGNQQAIIEELKRLITLSQIGTYLSPTLQKLAEQNKILIKNKGRWKQTGLVSLIANETKLLEILSKLEKPSHLYLPGAYTSSVNNRLGKHLSGIQLIFRHPECIKLSSNELDVFLKNHKPLALIPFKLKAIALNPKGIGNSDIDADEFHQNLRRTFKEYPLLDVMEI</sequence>
<evidence type="ECO:0000313" key="2">
    <source>
        <dbReference type="Proteomes" id="UP000002019"/>
    </source>
</evidence>
<protein>
    <submittedName>
        <fullName evidence="1">Uncharacterized protein</fullName>
    </submittedName>
</protein>
<dbReference type="Proteomes" id="UP000002019">
    <property type="component" value="Chromosome"/>
</dbReference>
<proteinExistence type="predicted"/>
<dbReference type="AlphaFoldDB" id="B0VJ13"/>
<name>B0VJ13_CLOAI</name>
<gene>
    <name evidence="1" type="ordered locus">CLOAM1350</name>
</gene>
<dbReference type="KEGG" id="caci:CLOAM1350"/>
<keyword evidence="2" id="KW-1185">Reference proteome</keyword>
<dbReference type="HOGENOM" id="CLU_065107_0_0_0"/>
<dbReference type="eggNOG" id="ENOG502Z9AE">
    <property type="taxonomic scope" value="Bacteria"/>
</dbReference>
<dbReference type="RefSeq" id="WP_015425063.1">
    <property type="nucleotide sequence ID" value="NC_020449.1"/>
</dbReference>
<organism evidence="1 2">
    <name type="scientific">Cloacimonas acidaminovorans (strain Evry)</name>
    <dbReference type="NCBI Taxonomy" id="459349"/>
    <lineage>
        <taxon>Bacteria</taxon>
        <taxon>Pseudomonadati</taxon>
        <taxon>Candidatus Cloacimonadota</taxon>
        <taxon>Candidatus Cloacimonadia</taxon>
        <taxon>Candidatus Cloacimonadales</taxon>
        <taxon>Candidatus Cloacimonadaceae</taxon>
        <taxon>Candidatus Cloacimonas</taxon>
    </lineage>
</organism>
<reference evidence="1 2" key="1">
    <citation type="journal article" date="2008" name="J. Bacteriol.">
        <title>'Candidatus Cloacamonas acidaminovorans': genome sequence reconstruction provides a first glimpse of a new bacterial division.</title>
        <authorList>
            <person name="Pelletier E."/>
            <person name="Kreimeyer A."/>
            <person name="Bocs S."/>
            <person name="Rouy Z."/>
            <person name="Gyapay G."/>
            <person name="Chouari R."/>
            <person name="Riviere D."/>
            <person name="Ganesan A."/>
            <person name="Daegelen P."/>
            <person name="Sghir A."/>
            <person name="Cohen G.N."/>
            <person name="Medigue C."/>
            <person name="Weissenbach J."/>
            <person name="Le Paslier D."/>
        </authorList>
    </citation>
    <scope>NUCLEOTIDE SEQUENCE [LARGE SCALE GENOMIC DNA]</scope>
    <source>
        <strain evidence="2">Evry</strain>
    </source>
</reference>
<dbReference type="STRING" id="459349.CLOAM1350"/>